<dbReference type="EMBL" id="JANPWB010000011">
    <property type="protein sequence ID" value="KAJ1126285.1"/>
    <property type="molecule type" value="Genomic_DNA"/>
</dbReference>
<comment type="caution">
    <text evidence="1">The sequence shown here is derived from an EMBL/GenBank/DDBJ whole genome shotgun (WGS) entry which is preliminary data.</text>
</comment>
<protein>
    <submittedName>
        <fullName evidence="1">Uncharacterized protein</fullName>
    </submittedName>
</protein>
<sequence length="184" mass="19921">MQPPVGPLLGWDNPLFLPRDSTSSTGADGRHGHPTRLLCLLSLITVDQHTPGTHLPLLAPLLRRAALRPSLGARQPLVLVMWRRQRRPLASSTPPFGPREAPAHTDPRIRRTALSAVLLSHSSLMTHPRLPPASCLRLRPNAADAGYRPPGAHESSAPLCPDNTRNSSGGRLRLNGGFLWGIIS</sequence>
<gene>
    <name evidence="1" type="ORF">NDU88_004693</name>
</gene>
<proteinExistence type="predicted"/>
<reference evidence="1" key="1">
    <citation type="journal article" date="2022" name="bioRxiv">
        <title>Sequencing and chromosome-scale assembly of the giantPleurodeles waltlgenome.</title>
        <authorList>
            <person name="Brown T."/>
            <person name="Elewa A."/>
            <person name="Iarovenko S."/>
            <person name="Subramanian E."/>
            <person name="Araus A.J."/>
            <person name="Petzold A."/>
            <person name="Susuki M."/>
            <person name="Suzuki K.-i.T."/>
            <person name="Hayashi T."/>
            <person name="Toyoda A."/>
            <person name="Oliveira C."/>
            <person name="Osipova E."/>
            <person name="Leigh N.D."/>
            <person name="Simon A."/>
            <person name="Yun M.H."/>
        </authorList>
    </citation>
    <scope>NUCLEOTIDE SEQUENCE</scope>
    <source>
        <strain evidence="1">20211129_DDA</strain>
        <tissue evidence="1">Liver</tissue>
    </source>
</reference>
<name>A0AAV7PDU1_PLEWA</name>
<evidence type="ECO:0000313" key="1">
    <source>
        <dbReference type="EMBL" id="KAJ1126285.1"/>
    </source>
</evidence>
<keyword evidence="2" id="KW-1185">Reference proteome</keyword>
<dbReference type="Proteomes" id="UP001066276">
    <property type="component" value="Chromosome 7"/>
</dbReference>
<accession>A0AAV7PDU1</accession>
<evidence type="ECO:0000313" key="2">
    <source>
        <dbReference type="Proteomes" id="UP001066276"/>
    </source>
</evidence>
<organism evidence="1 2">
    <name type="scientific">Pleurodeles waltl</name>
    <name type="common">Iberian ribbed newt</name>
    <dbReference type="NCBI Taxonomy" id="8319"/>
    <lineage>
        <taxon>Eukaryota</taxon>
        <taxon>Metazoa</taxon>
        <taxon>Chordata</taxon>
        <taxon>Craniata</taxon>
        <taxon>Vertebrata</taxon>
        <taxon>Euteleostomi</taxon>
        <taxon>Amphibia</taxon>
        <taxon>Batrachia</taxon>
        <taxon>Caudata</taxon>
        <taxon>Salamandroidea</taxon>
        <taxon>Salamandridae</taxon>
        <taxon>Pleurodelinae</taxon>
        <taxon>Pleurodeles</taxon>
    </lineage>
</organism>
<dbReference type="AlphaFoldDB" id="A0AAV7PDU1"/>